<organism evidence="1 2">
    <name type="scientific">Paramecium sonneborni</name>
    <dbReference type="NCBI Taxonomy" id="65129"/>
    <lineage>
        <taxon>Eukaryota</taxon>
        <taxon>Sar</taxon>
        <taxon>Alveolata</taxon>
        <taxon>Ciliophora</taxon>
        <taxon>Intramacronucleata</taxon>
        <taxon>Oligohymenophorea</taxon>
        <taxon>Peniculida</taxon>
        <taxon>Parameciidae</taxon>
        <taxon>Paramecium</taxon>
    </lineage>
</organism>
<comment type="caution">
    <text evidence="1">The sequence shown here is derived from an EMBL/GenBank/DDBJ whole genome shotgun (WGS) entry which is preliminary data.</text>
</comment>
<gene>
    <name evidence="1" type="ORF">PSON_ATCC_30995.1.T0130415</name>
</gene>
<dbReference type="OrthoDB" id="301957at2759"/>
<name>A0A8S1L0N4_9CILI</name>
<evidence type="ECO:0000313" key="1">
    <source>
        <dbReference type="EMBL" id="CAD8059715.1"/>
    </source>
</evidence>
<evidence type="ECO:0000313" key="2">
    <source>
        <dbReference type="Proteomes" id="UP000692954"/>
    </source>
</evidence>
<sequence length="246" mass="29071">MGNECKQCKQDSQSVILQTQQIIQTQSHQYSFGMNHIDNDINFEFSSLDIHSVPQFGLEQKKIKANLLPPQALSIVSDQFTMTQSENEESLEQQNDWEANCQQQIQRFTSEEENFISFQSINQGNIIGNNQTTSSELQIQLQQQQQSYRSIQKQRLLIWDSRTVNQELKQKKKIISNSEIQFNKFDQKYFAQNDVERRNILKRKNDTLIKKNEKKIINSNSKKDEFQCQQINRRTFLQKSVFNDYD</sequence>
<reference evidence="1" key="1">
    <citation type="submission" date="2021-01" db="EMBL/GenBank/DDBJ databases">
        <authorList>
            <consortium name="Genoscope - CEA"/>
            <person name="William W."/>
        </authorList>
    </citation>
    <scope>NUCLEOTIDE SEQUENCE</scope>
</reference>
<proteinExistence type="predicted"/>
<keyword evidence="2" id="KW-1185">Reference proteome</keyword>
<protein>
    <submittedName>
        <fullName evidence="1">Uncharacterized protein</fullName>
    </submittedName>
</protein>
<dbReference type="Proteomes" id="UP000692954">
    <property type="component" value="Unassembled WGS sequence"/>
</dbReference>
<dbReference type="EMBL" id="CAJJDN010000013">
    <property type="protein sequence ID" value="CAD8059715.1"/>
    <property type="molecule type" value="Genomic_DNA"/>
</dbReference>
<accession>A0A8S1L0N4</accession>
<dbReference type="AlphaFoldDB" id="A0A8S1L0N4"/>